<organism evidence="1 2">
    <name type="scientific">Rhizobium phage P9VFCI</name>
    <dbReference type="NCBI Taxonomy" id="2763531"/>
    <lineage>
        <taxon>Viruses</taxon>
        <taxon>Duplodnaviria</taxon>
        <taxon>Heunggongvirae</taxon>
        <taxon>Uroviricota</taxon>
        <taxon>Caudoviricetes</taxon>
        <taxon>Pootjesviridae</taxon>
        <taxon>Innesvirus</taxon>
        <taxon>Innesvirus P9VFCI</taxon>
    </lineage>
</organism>
<proteinExistence type="predicted"/>
<evidence type="ECO:0000313" key="2">
    <source>
        <dbReference type="Proteomes" id="UP000515832"/>
    </source>
</evidence>
<dbReference type="Proteomes" id="UP000515832">
    <property type="component" value="Segment"/>
</dbReference>
<dbReference type="EMBL" id="MT778839">
    <property type="protein sequence ID" value="QNH72016.1"/>
    <property type="molecule type" value="Genomic_DNA"/>
</dbReference>
<keyword evidence="2" id="KW-1185">Reference proteome</keyword>
<protein>
    <submittedName>
        <fullName evidence="1">Uncharacterized protein</fullName>
    </submittedName>
</protein>
<reference evidence="1 2" key="1">
    <citation type="submission" date="2020-07" db="EMBL/GenBank/DDBJ databases">
        <title>Complete genome sequence of Rhizobium leguminosarum bacteriophage vB_RlegM_P9VFCI.</title>
        <authorList>
            <person name="Gunathilake D."/>
            <person name="Bhat S."/>
            <person name="Yost C.K."/>
            <person name="Hynes M.F."/>
        </authorList>
    </citation>
    <scope>NUCLEOTIDE SEQUENCE [LARGE SCALE GENOMIC DNA]</scope>
</reference>
<evidence type="ECO:0000313" key="1">
    <source>
        <dbReference type="EMBL" id="QNH72016.1"/>
    </source>
</evidence>
<gene>
    <name evidence="1" type="ORF">P9VFCI_217</name>
</gene>
<sequence>MNKFFILTSSETEEGMTIYAGPFDSFEIAEIHLDVTMKWRKGVYRIVQSLKHVSNMEPDWQ</sequence>
<accession>A0A7G7WXS2</accession>
<name>A0A7G7WXS2_9CAUD</name>